<dbReference type="EMBL" id="MH059636">
    <property type="protein sequence ID" value="AWD90370.1"/>
    <property type="molecule type" value="Genomic_DNA"/>
</dbReference>
<keyword evidence="2" id="KW-1185">Reference proteome</keyword>
<reference evidence="1" key="1">
    <citation type="submission" date="2018-03" db="EMBL/GenBank/DDBJ databases">
        <title>Phage therapy in agriculture - a green tech approach to combat plant pathogenic bacteria.</title>
        <authorList>
            <person name="Carstens A.B."/>
            <person name="Djurhuus A.M."/>
            <person name="Hansen L.H."/>
        </authorList>
    </citation>
    <scope>NUCLEOTIDE SEQUENCE [LARGE SCALE GENOMIC DNA]</scope>
</reference>
<organism evidence="1 2">
    <name type="scientific">Erwinia phage Cronus</name>
    <dbReference type="NCBI Taxonomy" id="2163633"/>
    <lineage>
        <taxon>Viruses</taxon>
        <taxon>Duplodnaviria</taxon>
        <taxon>Heunggongvirae</taxon>
        <taxon>Uroviricota</taxon>
        <taxon>Caudoviricetes</taxon>
        <taxon>Pantevenvirales</taxon>
        <taxon>Straboviridae</taxon>
        <taxon>Tevenvirinae</taxon>
        <taxon>Risoevirus</taxon>
        <taxon>Risoevirus cronus</taxon>
        <taxon>Roskildevirus cronus</taxon>
    </lineage>
</organism>
<dbReference type="GeneID" id="65112803"/>
<accession>A0A2S1GLW2</accession>
<dbReference type="InterPro" id="IPR009690">
    <property type="entry name" value="Phage_T4_Gp30_7"/>
</dbReference>
<name>A0A2S1GLW2_9CAUD</name>
<protein>
    <submittedName>
        <fullName evidence="1">Uncharacterized protein</fullName>
    </submittedName>
</protein>
<dbReference type="RefSeq" id="YP_010095169.1">
    <property type="nucleotide sequence ID" value="NC_055743.1"/>
</dbReference>
<proteinExistence type="predicted"/>
<dbReference type="KEGG" id="vg:65112803"/>
<evidence type="ECO:0000313" key="1">
    <source>
        <dbReference type="EMBL" id="AWD90370.1"/>
    </source>
</evidence>
<sequence length="121" mass="13853">MSTFTTKYVKPSSLSIDDYIQVHVHRDGAVAQVHWYELENEAHIQFESGLTLGVKAKAGVFKITSDDDVRERDLSSHPSYVSSYKDTLFRVWTRTQIARIGATTEEIEFVKDVLMELNELN</sequence>
<dbReference type="Proteomes" id="UP000246316">
    <property type="component" value="Segment"/>
</dbReference>
<dbReference type="Pfam" id="PF06919">
    <property type="entry name" value="Phage_T4_Gp30_7"/>
    <property type="match status" value="1"/>
</dbReference>
<evidence type="ECO:0000313" key="2">
    <source>
        <dbReference type="Proteomes" id="UP000246316"/>
    </source>
</evidence>